<reference evidence="1" key="2">
    <citation type="submission" date="2025-03" db="EMBL/GenBank/DDBJ databases">
        <authorList>
            <consortium name="ELIXIR-Norway"/>
            <consortium name="Elixir Norway"/>
        </authorList>
    </citation>
    <scope>NUCLEOTIDE SEQUENCE</scope>
</reference>
<evidence type="ECO:0000313" key="1">
    <source>
        <dbReference type="EMBL" id="CAN0264809.1"/>
    </source>
</evidence>
<reference evidence="1" key="1">
    <citation type="submission" date="2023-05" db="EMBL/GenBank/DDBJ databases">
        <authorList>
            <consortium name="ELIXIR-Norway"/>
        </authorList>
    </citation>
    <scope>NUCLEOTIDE SEQUENCE</scope>
</reference>
<dbReference type="Proteomes" id="UP001162501">
    <property type="component" value="Chromosome 25"/>
</dbReference>
<evidence type="ECO:0000313" key="2">
    <source>
        <dbReference type="Proteomes" id="UP001162501"/>
    </source>
</evidence>
<proteinExistence type="predicted"/>
<organism evidence="1 2">
    <name type="scientific">Rangifer tarandus platyrhynchus</name>
    <name type="common">Svalbard reindeer</name>
    <dbReference type="NCBI Taxonomy" id="3082113"/>
    <lineage>
        <taxon>Eukaryota</taxon>
        <taxon>Metazoa</taxon>
        <taxon>Chordata</taxon>
        <taxon>Craniata</taxon>
        <taxon>Vertebrata</taxon>
        <taxon>Euteleostomi</taxon>
        <taxon>Mammalia</taxon>
        <taxon>Eutheria</taxon>
        <taxon>Laurasiatheria</taxon>
        <taxon>Artiodactyla</taxon>
        <taxon>Ruminantia</taxon>
        <taxon>Pecora</taxon>
        <taxon>Cervidae</taxon>
        <taxon>Odocoileinae</taxon>
        <taxon>Rangifer</taxon>
    </lineage>
</organism>
<sequence>MALLGAGPNSVVVSAQAPMPFDLSKGRVCAWILPRSCLLHLEPPAEAGKTAEVRSLQACRGSMTGAGFAPASLAWTSCVPPATPSWRASEVPGGGHPNNIPWKLKALRAGNVPDTPELPSVTASPGPGLPPMGRDTHIPSSAVLPLRPLTPHVDGAARPRSSDRHPLPEGLALAEVTGTRAPIPALPYPPPHPGINSLHRIFP</sequence>
<name>A0AC59Z686_RANTA</name>
<protein>
    <submittedName>
        <fullName evidence="1">Uncharacterized protein</fullName>
    </submittedName>
</protein>
<accession>A0AC59Z686</accession>
<gene>
    <name evidence="1" type="ORF">MRATA1EN22A_LOCUS14565</name>
</gene>
<dbReference type="EMBL" id="OX596109">
    <property type="protein sequence ID" value="CAN0264809.1"/>
    <property type="molecule type" value="Genomic_DNA"/>
</dbReference>